<proteinExistence type="predicted"/>
<sequence length="370" mass="43368">MLSTRIIDNLDELRSIRHEWADLLADSACNNLFLSWEWMHTWWIHMAENRELYVILVRLENELIGIAPLAVSPPKYSRLMPFLHLEFIASGNIGSDYLSFILRNSYEQTAMKAISQQITAKGYMVELTRVEEASSFTTQLPQLIQMSGGSSHSSRTNICPYIDIRDKTWQDYCSELSRTHQKYFMRKLRKLKKDFSVDFLSTTTEMDMADAMSEFFDLHLDHWRNRGELTVFNDPRIVAFHQDFSRIASDAGWLRLFRLRLDGVTAACVYQFRYLDSYYYFQSALNDSYTKYSVGMLTLGLSIQQAISEGVHTFDLLHDNEEYKYLWTDKERFLARLEVYPASFYGTVCRNLVKLKHFIRPPAIAYRRAA</sequence>
<gene>
    <name evidence="2" type="ORF">FHR99_002093</name>
</gene>
<dbReference type="Gene3D" id="3.40.630.30">
    <property type="match status" value="1"/>
</dbReference>
<feature type="domain" description="BioF2-like acetyltransferase" evidence="1">
    <location>
        <begin position="182"/>
        <end position="324"/>
    </location>
</feature>
<dbReference type="InterPro" id="IPR038740">
    <property type="entry name" value="BioF2-like_GNAT_dom"/>
</dbReference>
<dbReference type="Proteomes" id="UP000537130">
    <property type="component" value="Unassembled WGS sequence"/>
</dbReference>
<organism evidence="2 3">
    <name type="scientific">Litorivivens lipolytica</name>
    <dbReference type="NCBI Taxonomy" id="1524264"/>
    <lineage>
        <taxon>Bacteria</taxon>
        <taxon>Pseudomonadati</taxon>
        <taxon>Pseudomonadota</taxon>
        <taxon>Gammaproteobacteria</taxon>
        <taxon>Litorivivens</taxon>
    </lineage>
</organism>
<reference evidence="2 3" key="1">
    <citation type="submission" date="2020-08" db="EMBL/GenBank/DDBJ databases">
        <title>Genomic Encyclopedia of Type Strains, Phase III (KMG-III): the genomes of soil and plant-associated and newly described type strains.</title>
        <authorList>
            <person name="Whitman W."/>
        </authorList>
    </citation>
    <scope>NUCLEOTIDE SEQUENCE [LARGE SCALE GENOMIC DNA]</scope>
    <source>
        <strain evidence="2 3">CECT 8654</strain>
    </source>
</reference>
<accession>A0A7W4W5H9</accession>
<keyword evidence="3" id="KW-1185">Reference proteome</keyword>
<dbReference type="Pfam" id="PF13480">
    <property type="entry name" value="Acetyltransf_6"/>
    <property type="match status" value="1"/>
</dbReference>
<protein>
    <submittedName>
        <fullName evidence="2">CelD/BcsL family acetyltransferase involved in cellulose biosynthesis</fullName>
    </submittedName>
</protein>
<name>A0A7W4W5H9_9GAMM</name>
<evidence type="ECO:0000313" key="2">
    <source>
        <dbReference type="EMBL" id="MBB3047827.1"/>
    </source>
</evidence>
<dbReference type="RefSeq" id="WP_183410585.1">
    <property type="nucleotide sequence ID" value="NZ_JACHWY010000002.1"/>
</dbReference>
<dbReference type="AlphaFoldDB" id="A0A7W4W5H9"/>
<dbReference type="GO" id="GO:0016740">
    <property type="term" value="F:transferase activity"/>
    <property type="evidence" value="ECO:0007669"/>
    <property type="project" value="UniProtKB-KW"/>
</dbReference>
<comment type="caution">
    <text evidence="2">The sequence shown here is derived from an EMBL/GenBank/DDBJ whole genome shotgun (WGS) entry which is preliminary data.</text>
</comment>
<evidence type="ECO:0000259" key="1">
    <source>
        <dbReference type="Pfam" id="PF13480"/>
    </source>
</evidence>
<dbReference type="EMBL" id="JACHWY010000002">
    <property type="protein sequence ID" value="MBB3047827.1"/>
    <property type="molecule type" value="Genomic_DNA"/>
</dbReference>
<dbReference type="SUPFAM" id="SSF55729">
    <property type="entry name" value="Acyl-CoA N-acyltransferases (Nat)"/>
    <property type="match status" value="1"/>
</dbReference>
<dbReference type="InterPro" id="IPR016181">
    <property type="entry name" value="Acyl_CoA_acyltransferase"/>
</dbReference>
<evidence type="ECO:0000313" key="3">
    <source>
        <dbReference type="Proteomes" id="UP000537130"/>
    </source>
</evidence>
<keyword evidence="2" id="KW-0808">Transferase</keyword>